<evidence type="ECO:0000256" key="1">
    <source>
        <dbReference type="ARBA" id="ARBA00004123"/>
    </source>
</evidence>
<keyword evidence="6" id="KW-0804">Transcription</keyword>
<dbReference type="AlphaFoldDB" id="A0A9N9KMS0"/>
<protein>
    <recommendedName>
        <fullName evidence="9">Xylanolytic transcriptional activator regulatory domain-containing protein</fullName>
    </recommendedName>
</protein>
<dbReference type="InterPro" id="IPR007219">
    <property type="entry name" value="XnlR_reg_dom"/>
</dbReference>
<feature type="region of interest" description="Disordered" evidence="8">
    <location>
        <begin position="112"/>
        <end position="133"/>
    </location>
</feature>
<evidence type="ECO:0000256" key="2">
    <source>
        <dbReference type="ARBA" id="ARBA00022723"/>
    </source>
</evidence>
<sequence length="744" mass="82633">MDEAAASKRRRGLGVVTPNACRECRKKRAKAWHNYHFSCDGQVPCGRCTTQRGVECVYEIPVRQSKEHMRGEIEQLKTKQRQSERVLSALVQDDQPAQILEKLRRGETLESISQQLEGQSSASTSMSPAGANITSFSRQSDHQAIADALQPAIHTESRITPRFETFGQFGESQGNFADIHNNQAGAVQQDDPMVWDPQTLPSGHHAVPARGLVGTWHREVETVSTPDSATQDARDKGQNTILGEFDSNDWHFGGGTAHLNETWTNVTSDNAFVEHLMALYFCWEYPTFASLSKEHFLEGYRIGSKTYCSPILVNAILALGCRFSNQPQSRSDPANSNTAGDHFFAEATRLLEAEDDRHVLTTIQAMGLMSIREASCGRTSESIFLAGQSIKLAIELGLHKDGDFQGDLSSAEQAESAVRSATFWGAFSLDQAWSLSIGRIPQFSRDIKLAAKPKIVAHVEASNWIPYTDDAGEPLERPCTQPSNVRSVFKTFCELSEIVHTCLYQLYHPGKSITNRALLDCYTEFLKWYAAIPESLRLGQNFTPSVLFVHMYYHYAILLLFRPFMKLKMIDSGVSPKDVCNQAAEAISALVNSYSQLYTLRRTPSFVPYFVLTSSVAHAVTMGLDKTGPAALQQAIKYLKEMSGCHGFAKRGLQILYYLIRHWDIEAEIEGEGEEGGERNDGDKVGVQPSPTGFNLYCPDIGGLQSHGIGRVEEGENPLFWTYPLQGRPLLDVEGLEAAGFRLL</sequence>
<evidence type="ECO:0000313" key="11">
    <source>
        <dbReference type="Proteomes" id="UP000696280"/>
    </source>
</evidence>
<dbReference type="InterPro" id="IPR001138">
    <property type="entry name" value="Zn2Cys6_DnaBD"/>
</dbReference>
<dbReference type="CDD" id="cd00067">
    <property type="entry name" value="GAL4"/>
    <property type="match status" value="1"/>
</dbReference>
<evidence type="ECO:0000313" key="10">
    <source>
        <dbReference type="EMBL" id="CAG8948827.1"/>
    </source>
</evidence>
<dbReference type="CDD" id="cd12148">
    <property type="entry name" value="fungal_TF_MHR"/>
    <property type="match status" value="1"/>
</dbReference>
<dbReference type="Gene3D" id="4.10.240.10">
    <property type="entry name" value="Zn(2)-C6 fungal-type DNA-binding domain"/>
    <property type="match status" value="1"/>
</dbReference>
<dbReference type="OrthoDB" id="2123952at2759"/>
<organism evidence="10 11">
    <name type="scientific">Hymenoscyphus fraxineus</name>
    <dbReference type="NCBI Taxonomy" id="746836"/>
    <lineage>
        <taxon>Eukaryota</taxon>
        <taxon>Fungi</taxon>
        <taxon>Dikarya</taxon>
        <taxon>Ascomycota</taxon>
        <taxon>Pezizomycotina</taxon>
        <taxon>Leotiomycetes</taxon>
        <taxon>Helotiales</taxon>
        <taxon>Helotiaceae</taxon>
        <taxon>Hymenoscyphus</taxon>
    </lineage>
</organism>
<comment type="caution">
    <text evidence="10">The sequence shown here is derived from an EMBL/GenBank/DDBJ whole genome shotgun (WGS) entry which is preliminary data.</text>
</comment>
<dbReference type="EMBL" id="CAJVRL010000001">
    <property type="protein sequence ID" value="CAG8948827.1"/>
    <property type="molecule type" value="Genomic_DNA"/>
</dbReference>
<dbReference type="InterPro" id="IPR036864">
    <property type="entry name" value="Zn2-C6_fun-type_DNA-bd_sf"/>
</dbReference>
<dbReference type="GO" id="GO:0003677">
    <property type="term" value="F:DNA binding"/>
    <property type="evidence" value="ECO:0007669"/>
    <property type="project" value="UniProtKB-KW"/>
</dbReference>
<evidence type="ECO:0000256" key="6">
    <source>
        <dbReference type="ARBA" id="ARBA00023163"/>
    </source>
</evidence>
<keyword evidence="4" id="KW-0805">Transcription regulation</keyword>
<comment type="subcellular location">
    <subcellularLocation>
        <location evidence="1">Nucleus</location>
    </subcellularLocation>
</comment>
<evidence type="ECO:0000256" key="8">
    <source>
        <dbReference type="SAM" id="MobiDB-lite"/>
    </source>
</evidence>
<name>A0A9N9KMS0_9HELO</name>
<dbReference type="PANTHER" id="PTHR31313">
    <property type="entry name" value="TY1 ENHANCER ACTIVATOR"/>
    <property type="match status" value="1"/>
</dbReference>
<accession>A0A9N9KMS0</accession>
<dbReference type="Proteomes" id="UP000696280">
    <property type="component" value="Unassembled WGS sequence"/>
</dbReference>
<dbReference type="GO" id="GO:0005634">
    <property type="term" value="C:nucleus"/>
    <property type="evidence" value="ECO:0007669"/>
    <property type="project" value="UniProtKB-SubCell"/>
</dbReference>
<dbReference type="GO" id="GO:0000981">
    <property type="term" value="F:DNA-binding transcription factor activity, RNA polymerase II-specific"/>
    <property type="evidence" value="ECO:0007669"/>
    <property type="project" value="InterPro"/>
</dbReference>
<evidence type="ECO:0000259" key="9">
    <source>
        <dbReference type="Pfam" id="PF04082"/>
    </source>
</evidence>
<feature type="domain" description="Xylanolytic transcriptional activator regulatory" evidence="9">
    <location>
        <begin position="279"/>
        <end position="518"/>
    </location>
</feature>
<evidence type="ECO:0000256" key="7">
    <source>
        <dbReference type="ARBA" id="ARBA00023242"/>
    </source>
</evidence>
<dbReference type="GO" id="GO:0006351">
    <property type="term" value="P:DNA-templated transcription"/>
    <property type="evidence" value="ECO:0007669"/>
    <property type="project" value="InterPro"/>
</dbReference>
<dbReference type="GO" id="GO:0008270">
    <property type="term" value="F:zinc ion binding"/>
    <property type="evidence" value="ECO:0007669"/>
    <property type="project" value="InterPro"/>
</dbReference>
<reference evidence="10" key="1">
    <citation type="submission" date="2021-07" db="EMBL/GenBank/DDBJ databases">
        <authorList>
            <person name="Durling M."/>
        </authorList>
    </citation>
    <scope>NUCLEOTIDE SEQUENCE</scope>
</reference>
<keyword evidence="7" id="KW-0539">Nucleus</keyword>
<evidence type="ECO:0000256" key="4">
    <source>
        <dbReference type="ARBA" id="ARBA00023015"/>
    </source>
</evidence>
<keyword evidence="3" id="KW-0862">Zinc</keyword>
<keyword evidence="2" id="KW-0479">Metal-binding</keyword>
<evidence type="ECO:0000256" key="3">
    <source>
        <dbReference type="ARBA" id="ARBA00022833"/>
    </source>
</evidence>
<dbReference type="PANTHER" id="PTHR31313:SF4">
    <property type="entry name" value="CONIDIAL DEVELOPMENT PROTEIN FLUFFY"/>
    <property type="match status" value="1"/>
</dbReference>
<proteinExistence type="predicted"/>
<dbReference type="Pfam" id="PF04082">
    <property type="entry name" value="Fungal_trans"/>
    <property type="match status" value="1"/>
</dbReference>
<gene>
    <name evidence="10" type="ORF">HYFRA_00001950</name>
</gene>
<evidence type="ECO:0000256" key="5">
    <source>
        <dbReference type="ARBA" id="ARBA00023125"/>
    </source>
</evidence>
<keyword evidence="11" id="KW-1185">Reference proteome</keyword>
<dbReference type="InterPro" id="IPR051615">
    <property type="entry name" value="Transcr_Regulatory_Elem"/>
</dbReference>
<keyword evidence="5" id="KW-0238">DNA-binding</keyword>